<organism evidence="3 4">
    <name type="scientific">Caproicibacterium lactatifermentans</name>
    <dbReference type="NCBI Taxonomy" id="2666138"/>
    <lineage>
        <taxon>Bacteria</taxon>
        <taxon>Bacillati</taxon>
        <taxon>Bacillota</taxon>
        <taxon>Clostridia</taxon>
        <taxon>Eubacteriales</taxon>
        <taxon>Oscillospiraceae</taxon>
        <taxon>Caproicibacterium</taxon>
    </lineage>
</organism>
<evidence type="ECO:0000313" key="4">
    <source>
        <dbReference type="Proteomes" id="UP000509623"/>
    </source>
</evidence>
<dbReference type="Proteomes" id="UP000509623">
    <property type="component" value="Chromosome"/>
</dbReference>
<dbReference type="InterPro" id="IPR036890">
    <property type="entry name" value="HATPase_C_sf"/>
</dbReference>
<keyword evidence="1" id="KW-1133">Transmembrane helix</keyword>
<accession>A0ABX6PUL8</accession>
<evidence type="ECO:0000259" key="2">
    <source>
        <dbReference type="Pfam" id="PF14501"/>
    </source>
</evidence>
<evidence type="ECO:0000256" key="1">
    <source>
        <dbReference type="SAM" id="Phobius"/>
    </source>
</evidence>
<feature type="transmembrane region" description="Helical" evidence="1">
    <location>
        <begin position="156"/>
        <end position="178"/>
    </location>
</feature>
<dbReference type="SUPFAM" id="SSF55874">
    <property type="entry name" value="ATPase domain of HSP90 chaperone/DNA topoisomerase II/histidine kinase"/>
    <property type="match status" value="1"/>
</dbReference>
<evidence type="ECO:0000313" key="3">
    <source>
        <dbReference type="EMBL" id="QKO29972.1"/>
    </source>
</evidence>
<name>A0ABX6PUL8_9FIRM</name>
<feature type="transmembrane region" description="Helical" evidence="1">
    <location>
        <begin position="6"/>
        <end position="24"/>
    </location>
</feature>
<feature type="transmembrane region" description="Helical" evidence="1">
    <location>
        <begin position="190"/>
        <end position="210"/>
    </location>
</feature>
<dbReference type="InterPro" id="IPR032834">
    <property type="entry name" value="NatK-like_C"/>
</dbReference>
<feature type="domain" description="Sensor histidine kinase NatK-like C-terminal" evidence="2">
    <location>
        <begin position="330"/>
        <end position="433"/>
    </location>
</feature>
<feature type="transmembrane region" description="Helical" evidence="1">
    <location>
        <begin position="91"/>
        <end position="109"/>
    </location>
</feature>
<feature type="transmembrane region" description="Helical" evidence="1">
    <location>
        <begin position="57"/>
        <end position="79"/>
    </location>
</feature>
<dbReference type="EMBL" id="CP046161">
    <property type="protein sequence ID" value="QKO29972.1"/>
    <property type="molecule type" value="Genomic_DNA"/>
</dbReference>
<dbReference type="Gene3D" id="3.30.565.10">
    <property type="entry name" value="Histidine kinase-like ATPase, C-terminal domain"/>
    <property type="match status" value="1"/>
</dbReference>
<dbReference type="PANTHER" id="PTHR40448:SF1">
    <property type="entry name" value="TWO-COMPONENT SENSOR HISTIDINE KINASE"/>
    <property type="match status" value="1"/>
</dbReference>
<dbReference type="Pfam" id="PF14501">
    <property type="entry name" value="HATPase_c_5"/>
    <property type="match status" value="1"/>
</dbReference>
<keyword evidence="1" id="KW-0472">Membrane</keyword>
<protein>
    <submittedName>
        <fullName evidence="3">GHKL domain-containing protein</fullName>
    </submittedName>
</protein>
<keyword evidence="4" id="KW-1185">Reference proteome</keyword>
<dbReference type="PANTHER" id="PTHR40448">
    <property type="entry name" value="TWO-COMPONENT SENSOR HISTIDINE KINASE"/>
    <property type="match status" value="1"/>
</dbReference>
<gene>
    <name evidence="3" type="ORF">GKP14_02490</name>
</gene>
<proteinExistence type="predicted"/>
<reference evidence="4" key="1">
    <citation type="submission" date="2019-11" db="EMBL/GenBank/DDBJ databases">
        <authorList>
            <person name="Ren C."/>
            <person name="Wang H."/>
            <person name="Xu Y."/>
        </authorList>
    </citation>
    <scope>NUCLEOTIDE SEQUENCE [LARGE SCALE GENOMIC DNA]</scope>
    <source>
        <strain evidence="4">JNU-WLY1368</strain>
    </source>
</reference>
<sequence>MEWLQLIQYRISMAFLLTFLYFFLPMRYTKPKTILLLLLCFLVTSPGDYAQCFLPDQILPATLLEILVLQLFVLLLCLYRDWRAVMTGIMAACYVLPGNVLCSMLYYYGSIVGKNPDYTSAAFAFTVQIVVHAVFLLLLILFCRKQYLSVIEDSRIHWGGICLSLALYYVVVCTMMVWPTNFYKYPQKGVPILLMLAAMIFTYFFVFNLVSAVKQSEKLKHNNELLEAYAAALKREVEHEKKSKIEMAILRHDMRHSANLVFSYLENGDTDKIRGMLQQYVQRLDHTVVANYCKNTAVNGVLTAAAEFAEKKKVQFQCRADVPKQLQVNEFELLTVLLNLLENAVNAAANVKEPEKRFVHVLMHPAKDKTILEITNSYAGTVTFSHETGLPESTRGEGHGYGLRSVQAFSRKSHATFDCEAEEGIFTVRMLLPL</sequence>
<dbReference type="RefSeq" id="WP_174403027.1">
    <property type="nucleotide sequence ID" value="NZ_CP046161.1"/>
</dbReference>
<keyword evidence="1" id="KW-0812">Transmembrane</keyword>
<feature type="transmembrane region" description="Helical" evidence="1">
    <location>
        <begin position="121"/>
        <end position="144"/>
    </location>
</feature>